<evidence type="ECO:0000313" key="2">
    <source>
        <dbReference type="EMBL" id="TFL03070.1"/>
    </source>
</evidence>
<feature type="domain" description="Glutaredoxin" evidence="1">
    <location>
        <begin position="107"/>
        <end position="171"/>
    </location>
</feature>
<dbReference type="PANTHER" id="PTHR45694:SF5">
    <property type="entry name" value="GLUTAREDOXIN 2"/>
    <property type="match status" value="1"/>
</dbReference>
<gene>
    <name evidence="2" type="ORF">BDV98DRAFT_565360</name>
</gene>
<name>A0A5C3QQI2_9AGAR</name>
<dbReference type="Pfam" id="PF00462">
    <property type="entry name" value="Glutaredoxin"/>
    <property type="match status" value="1"/>
</dbReference>
<dbReference type="PANTHER" id="PTHR45694">
    <property type="entry name" value="GLUTAREDOXIN 2"/>
    <property type="match status" value="1"/>
</dbReference>
<dbReference type="InterPro" id="IPR036249">
    <property type="entry name" value="Thioredoxin-like_sf"/>
</dbReference>
<sequence length="193" mass="21540">MVSSSRRIRLVLLSIFSLSFLLLFRSYITLPEYLKDFDHDIFARVTGSGGRAVDEIYGLLHVVTTEGAVLNDALDWNINQSDLARYSIHHQIDWVAEKKRIDAEFPVIAFSKSYCPFSKRAKDVLQKYSLSPPLKVVELDQRPDGGQIKAILGRLTGLSTVPNIVVHGKSIGDSAAIVTYHGRGELRDKLAGR</sequence>
<dbReference type="InterPro" id="IPR014025">
    <property type="entry name" value="Glutaredoxin_subgr"/>
</dbReference>
<dbReference type="AlphaFoldDB" id="A0A5C3QQI2"/>
<dbReference type="OrthoDB" id="423313at2759"/>
<proteinExistence type="predicted"/>
<keyword evidence="3" id="KW-1185">Reference proteome</keyword>
<dbReference type="PROSITE" id="PS51354">
    <property type="entry name" value="GLUTAREDOXIN_2"/>
    <property type="match status" value="1"/>
</dbReference>
<dbReference type="GO" id="GO:0005801">
    <property type="term" value="C:cis-Golgi network"/>
    <property type="evidence" value="ECO:0007669"/>
    <property type="project" value="TreeGrafter"/>
</dbReference>
<accession>A0A5C3QQI2</accession>
<dbReference type="GO" id="GO:0015038">
    <property type="term" value="F:glutathione disulfide oxidoreductase activity"/>
    <property type="evidence" value="ECO:0007669"/>
    <property type="project" value="TreeGrafter"/>
</dbReference>
<dbReference type="Proteomes" id="UP000305067">
    <property type="component" value="Unassembled WGS sequence"/>
</dbReference>
<protein>
    <submittedName>
        <fullName evidence="2">Thioredoxin-like protein</fullName>
    </submittedName>
</protein>
<dbReference type="Gene3D" id="3.40.30.10">
    <property type="entry name" value="Glutaredoxin"/>
    <property type="match status" value="1"/>
</dbReference>
<dbReference type="InterPro" id="IPR002109">
    <property type="entry name" value="Glutaredoxin"/>
</dbReference>
<organism evidence="2 3">
    <name type="scientific">Pterulicium gracile</name>
    <dbReference type="NCBI Taxonomy" id="1884261"/>
    <lineage>
        <taxon>Eukaryota</taxon>
        <taxon>Fungi</taxon>
        <taxon>Dikarya</taxon>
        <taxon>Basidiomycota</taxon>
        <taxon>Agaricomycotina</taxon>
        <taxon>Agaricomycetes</taxon>
        <taxon>Agaricomycetidae</taxon>
        <taxon>Agaricales</taxon>
        <taxon>Pleurotineae</taxon>
        <taxon>Pterulaceae</taxon>
        <taxon>Pterulicium</taxon>
    </lineage>
</organism>
<dbReference type="GO" id="GO:0034599">
    <property type="term" value="P:cellular response to oxidative stress"/>
    <property type="evidence" value="ECO:0007669"/>
    <property type="project" value="TreeGrafter"/>
</dbReference>
<evidence type="ECO:0000313" key="3">
    <source>
        <dbReference type="Proteomes" id="UP000305067"/>
    </source>
</evidence>
<dbReference type="STRING" id="1884261.A0A5C3QQI2"/>
<evidence type="ECO:0000259" key="1">
    <source>
        <dbReference type="Pfam" id="PF00462"/>
    </source>
</evidence>
<dbReference type="PRINTS" id="PR00160">
    <property type="entry name" value="GLUTAREDOXIN"/>
</dbReference>
<dbReference type="SUPFAM" id="SSF52833">
    <property type="entry name" value="Thioredoxin-like"/>
    <property type="match status" value="1"/>
</dbReference>
<dbReference type="EMBL" id="ML178821">
    <property type="protein sequence ID" value="TFL03070.1"/>
    <property type="molecule type" value="Genomic_DNA"/>
</dbReference>
<reference evidence="2 3" key="1">
    <citation type="journal article" date="2019" name="Nat. Ecol. Evol.">
        <title>Megaphylogeny resolves global patterns of mushroom evolution.</title>
        <authorList>
            <person name="Varga T."/>
            <person name="Krizsan K."/>
            <person name="Foldi C."/>
            <person name="Dima B."/>
            <person name="Sanchez-Garcia M."/>
            <person name="Sanchez-Ramirez S."/>
            <person name="Szollosi G.J."/>
            <person name="Szarkandi J.G."/>
            <person name="Papp V."/>
            <person name="Albert L."/>
            <person name="Andreopoulos W."/>
            <person name="Angelini C."/>
            <person name="Antonin V."/>
            <person name="Barry K.W."/>
            <person name="Bougher N.L."/>
            <person name="Buchanan P."/>
            <person name="Buyck B."/>
            <person name="Bense V."/>
            <person name="Catcheside P."/>
            <person name="Chovatia M."/>
            <person name="Cooper J."/>
            <person name="Damon W."/>
            <person name="Desjardin D."/>
            <person name="Finy P."/>
            <person name="Geml J."/>
            <person name="Haridas S."/>
            <person name="Hughes K."/>
            <person name="Justo A."/>
            <person name="Karasinski D."/>
            <person name="Kautmanova I."/>
            <person name="Kiss B."/>
            <person name="Kocsube S."/>
            <person name="Kotiranta H."/>
            <person name="LaButti K.M."/>
            <person name="Lechner B.E."/>
            <person name="Liimatainen K."/>
            <person name="Lipzen A."/>
            <person name="Lukacs Z."/>
            <person name="Mihaltcheva S."/>
            <person name="Morgado L.N."/>
            <person name="Niskanen T."/>
            <person name="Noordeloos M.E."/>
            <person name="Ohm R.A."/>
            <person name="Ortiz-Santana B."/>
            <person name="Ovrebo C."/>
            <person name="Racz N."/>
            <person name="Riley R."/>
            <person name="Savchenko A."/>
            <person name="Shiryaev A."/>
            <person name="Soop K."/>
            <person name="Spirin V."/>
            <person name="Szebenyi C."/>
            <person name="Tomsovsky M."/>
            <person name="Tulloss R.E."/>
            <person name="Uehling J."/>
            <person name="Grigoriev I.V."/>
            <person name="Vagvolgyi C."/>
            <person name="Papp T."/>
            <person name="Martin F.M."/>
            <person name="Miettinen O."/>
            <person name="Hibbett D.S."/>
            <person name="Nagy L.G."/>
        </authorList>
    </citation>
    <scope>NUCLEOTIDE SEQUENCE [LARGE SCALE GENOMIC DNA]</scope>
    <source>
        <strain evidence="2 3">CBS 309.79</strain>
    </source>
</reference>
<dbReference type="CDD" id="cd03419">
    <property type="entry name" value="GRX_GRXh_1_2_like"/>
    <property type="match status" value="1"/>
</dbReference>
<dbReference type="GO" id="GO:0000324">
    <property type="term" value="C:fungal-type vacuole"/>
    <property type="evidence" value="ECO:0007669"/>
    <property type="project" value="TreeGrafter"/>
</dbReference>
<dbReference type="GO" id="GO:0005796">
    <property type="term" value="C:Golgi lumen"/>
    <property type="evidence" value="ECO:0007669"/>
    <property type="project" value="TreeGrafter"/>
</dbReference>